<organism evidence="1 2">
    <name type="scientific">Saccharomonospora azurea NA-128</name>
    <dbReference type="NCBI Taxonomy" id="882081"/>
    <lineage>
        <taxon>Bacteria</taxon>
        <taxon>Bacillati</taxon>
        <taxon>Actinomycetota</taxon>
        <taxon>Actinomycetes</taxon>
        <taxon>Pseudonocardiales</taxon>
        <taxon>Pseudonocardiaceae</taxon>
        <taxon>Saccharomonospora</taxon>
    </lineage>
</organism>
<dbReference type="EMBL" id="CM001466">
    <property type="protein sequence ID" value="EHY89415.1"/>
    <property type="molecule type" value="Genomic_DNA"/>
</dbReference>
<evidence type="ECO:0000313" key="2">
    <source>
        <dbReference type="Proteomes" id="UP000004705"/>
    </source>
</evidence>
<dbReference type="Proteomes" id="UP000004705">
    <property type="component" value="Chromosome"/>
</dbReference>
<gene>
    <name evidence="1" type="ORF">SacazDRAFT_02518</name>
</gene>
<name>H8G863_9PSEU</name>
<evidence type="ECO:0000313" key="1">
    <source>
        <dbReference type="EMBL" id="EHY89415.1"/>
    </source>
</evidence>
<dbReference type="HOGENOM" id="CLU_787298_0_0_11"/>
<reference evidence="1 2" key="1">
    <citation type="journal article" date="2012" name="Stand. Genomic Sci.">
        <title>Genome sequence of the soil bacterium Saccharomonospora azurea type strain (NA-128(T)).</title>
        <authorList>
            <person name="Klenk H.P."/>
            <person name="Held B."/>
            <person name="Lucas S."/>
            <person name="Lapidus A."/>
            <person name="Copeland A."/>
            <person name="Hammon N."/>
            <person name="Pitluck S."/>
            <person name="Goodwin L.A."/>
            <person name="Han C."/>
            <person name="Tapia R."/>
            <person name="Brambilla E.M."/>
            <person name="Potter G."/>
            <person name="Land M."/>
            <person name="Ivanova N."/>
            <person name="Rohde M."/>
            <person name="Goker M."/>
            <person name="Detter J.C."/>
            <person name="Kyrpides N.C."/>
            <person name="Woyke T."/>
        </authorList>
    </citation>
    <scope>NUCLEOTIDE SEQUENCE [LARGE SCALE GENOMIC DNA]</scope>
    <source>
        <strain evidence="1 2">NA-128</strain>
    </source>
</reference>
<dbReference type="RefSeq" id="WP_005442016.1">
    <property type="nucleotide sequence ID" value="NZ_CM001466.1"/>
</dbReference>
<proteinExistence type="predicted"/>
<dbReference type="InterPro" id="IPR016181">
    <property type="entry name" value="Acyl_CoA_acyltransferase"/>
</dbReference>
<sequence>MTRPDVAVFDPRRDPEPAEWAELRAAAGAHAPWAYDLLACESRHAPCPTLLAMCTVGGRPVAALAASLVRGPLGVRLLEVHNPWLSGLPGWLFADDVDRPTRRHLLRRMERELCRATGPLCAGLLYRYLSAESLPLVSGFGRVVRESVGVAVLENTFSTVDDWVSSLARSRRHSVRGQRRKVERDPDLVVRFGPARDDLDGAELAALVNRHRARLGTPAFDNRGPVAGAYLHELVRRDDVLTLTYHDAQGRLLAFADLLDHPELPIYQHWAALQRDEGGRAHLYFDSYARLLAHVVDSHRKGFSAGRGMLELKSSLGFASRRMWLAAVPRPVAG</sequence>
<accession>H8G863</accession>
<dbReference type="SUPFAM" id="SSF55729">
    <property type="entry name" value="Acyl-CoA N-acyltransferases (Nat)"/>
    <property type="match status" value="1"/>
</dbReference>
<keyword evidence="2" id="KW-1185">Reference proteome</keyword>
<dbReference type="AlphaFoldDB" id="H8G863"/>
<protein>
    <submittedName>
        <fullName evidence="1">Uncharacterized protein</fullName>
    </submittedName>
</protein>
<dbReference type="OrthoDB" id="3687960at2"/>